<feature type="transmembrane region" description="Helical" evidence="7">
    <location>
        <begin position="262"/>
        <end position="288"/>
    </location>
</feature>
<keyword evidence="4 7" id="KW-0812">Transmembrane</keyword>
<protein>
    <submittedName>
        <fullName evidence="9">Glycosyltransferase family 2 protein</fullName>
    </submittedName>
</protein>
<evidence type="ECO:0000256" key="5">
    <source>
        <dbReference type="ARBA" id="ARBA00022989"/>
    </source>
</evidence>
<dbReference type="GeneID" id="96779910"/>
<comment type="subcellular location">
    <subcellularLocation>
        <location evidence="1">Membrane</location>
        <topology evidence="1">Multi-pass membrane protein</topology>
    </subcellularLocation>
</comment>
<dbReference type="Pfam" id="PF00535">
    <property type="entry name" value="Glycos_transf_2"/>
    <property type="match status" value="1"/>
</dbReference>
<dbReference type="GO" id="GO:0005886">
    <property type="term" value="C:plasma membrane"/>
    <property type="evidence" value="ECO:0007669"/>
    <property type="project" value="TreeGrafter"/>
</dbReference>
<evidence type="ECO:0000313" key="10">
    <source>
        <dbReference type="Proteomes" id="UP000433181"/>
    </source>
</evidence>
<reference evidence="9 10" key="1">
    <citation type="submission" date="2019-08" db="EMBL/GenBank/DDBJ databases">
        <title>In-depth cultivation of the pig gut microbiome towards novel bacterial diversity and tailored functional studies.</title>
        <authorList>
            <person name="Wylensek D."/>
            <person name="Hitch T.C.A."/>
            <person name="Clavel T."/>
        </authorList>
    </citation>
    <scope>NUCLEOTIDE SEQUENCE [LARGE SCALE GENOMIC DNA]</scope>
    <source>
        <strain evidence="9 10">WCA-693-APC-5D-A</strain>
    </source>
</reference>
<evidence type="ECO:0000256" key="1">
    <source>
        <dbReference type="ARBA" id="ARBA00004141"/>
    </source>
</evidence>
<comment type="caution">
    <text evidence="9">The sequence shown here is derived from an EMBL/GenBank/DDBJ whole genome shotgun (WGS) entry which is preliminary data.</text>
</comment>
<evidence type="ECO:0000313" key="9">
    <source>
        <dbReference type="EMBL" id="MSU09948.1"/>
    </source>
</evidence>
<evidence type="ECO:0000256" key="4">
    <source>
        <dbReference type="ARBA" id="ARBA00022692"/>
    </source>
</evidence>
<name>A0A6I2UED3_9FIRM</name>
<dbReference type="InterPro" id="IPR029044">
    <property type="entry name" value="Nucleotide-diphossugar_trans"/>
</dbReference>
<dbReference type="AlphaFoldDB" id="A0A6I2UED3"/>
<evidence type="ECO:0000256" key="3">
    <source>
        <dbReference type="ARBA" id="ARBA00022679"/>
    </source>
</evidence>
<dbReference type="InterPro" id="IPR050256">
    <property type="entry name" value="Glycosyltransferase_2"/>
</dbReference>
<dbReference type="CDD" id="cd04187">
    <property type="entry name" value="DPM1_like_bac"/>
    <property type="match status" value="1"/>
</dbReference>
<keyword evidence="6 7" id="KW-0472">Membrane</keyword>
<organism evidence="9 10">
    <name type="scientific">Anaerovibrio slackiae</name>
    <dbReference type="NCBI Taxonomy" id="2652309"/>
    <lineage>
        <taxon>Bacteria</taxon>
        <taxon>Bacillati</taxon>
        <taxon>Bacillota</taxon>
        <taxon>Negativicutes</taxon>
        <taxon>Selenomonadales</taxon>
        <taxon>Selenomonadaceae</taxon>
        <taxon>Anaerovibrio</taxon>
    </lineage>
</organism>
<feature type="domain" description="Glycosyltransferase 2-like" evidence="8">
    <location>
        <begin position="5"/>
        <end position="142"/>
    </location>
</feature>
<dbReference type="SUPFAM" id="SSF53448">
    <property type="entry name" value="Nucleotide-diphospho-sugar transferases"/>
    <property type="match status" value="1"/>
</dbReference>
<dbReference type="PANTHER" id="PTHR48090:SF1">
    <property type="entry name" value="PROPHAGE BACTOPRENOL GLUCOSYL TRANSFERASE HOMOLOG"/>
    <property type="match status" value="1"/>
</dbReference>
<dbReference type="GO" id="GO:0016757">
    <property type="term" value="F:glycosyltransferase activity"/>
    <property type="evidence" value="ECO:0007669"/>
    <property type="project" value="UniProtKB-KW"/>
</dbReference>
<dbReference type="PANTHER" id="PTHR48090">
    <property type="entry name" value="UNDECAPRENYL-PHOSPHATE 4-DEOXY-4-FORMAMIDO-L-ARABINOSE TRANSFERASE-RELATED"/>
    <property type="match status" value="1"/>
</dbReference>
<dbReference type="InterPro" id="IPR001173">
    <property type="entry name" value="Glyco_trans_2-like"/>
</dbReference>
<keyword evidence="2" id="KW-0328">Glycosyltransferase</keyword>
<dbReference type="EMBL" id="VUNR01000042">
    <property type="protein sequence ID" value="MSU09948.1"/>
    <property type="molecule type" value="Genomic_DNA"/>
</dbReference>
<keyword evidence="10" id="KW-1185">Reference proteome</keyword>
<evidence type="ECO:0000256" key="7">
    <source>
        <dbReference type="SAM" id="Phobius"/>
    </source>
</evidence>
<evidence type="ECO:0000256" key="2">
    <source>
        <dbReference type="ARBA" id="ARBA00022676"/>
    </source>
</evidence>
<dbReference type="Gene3D" id="3.90.550.10">
    <property type="entry name" value="Spore Coat Polysaccharide Biosynthesis Protein SpsA, Chain A"/>
    <property type="match status" value="1"/>
</dbReference>
<evidence type="ECO:0000256" key="6">
    <source>
        <dbReference type="ARBA" id="ARBA00023136"/>
    </source>
</evidence>
<sequence>MKKVSVVVPTYNEEKNVSLIYDRLKNVFKDLPYMLEIIFIDNYSTDCTRTVIEELCQIDDRVRAIFNARNFGFSRSVYHGLISADGDCAVLVFADMQDPPEVIKEFLAEWEKGSKVVVGMKSHSRESRWMYFIRSCYYKLIRKISDVEHIEQFDGFGLYDASFIKVLRELDDPMPYLRGIVAELGYSISTVQYTQAVREHGTSSFNFFKMYDVAMMGITSYSKVFIRMATFVGFLLSLMCVVISAGTFFLKMFWWDHFPIGTAAIIIGVFFLGAIQLFFIGMLGEYLLGVSVRSLHRPLVVEERRINFH</sequence>
<proteinExistence type="predicted"/>
<feature type="transmembrane region" description="Helical" evidence="7">
    <location>
        <begin position="224"/>
        <end position="250"/>
    </location>
</feature>
<keyword evidence="5 7" id="KW-1133">Transmembrane helix</keyword>
<gene>
    <name evidence="9" type="ORF">FYJ84_13330</name>
</gene>
<dbReference type="RefSeq" id="WP_205764274.1">
    <property type="nucleotide sequence ID" value="NZ_VUNR01000042.1"/>
</dbReference>
<keyword evidence="3 9" id="KW-0808">Transferase</keyword>
<dbReference type="Proteomes" id="UP000433181">
    <property type="component" value="Unassembled WGS sequence"/>
</dbReference>
<evidence type="ECO:0000259" key="8">
    <source>
        <dbReference type="Pfam" id="PF00535"/>
    </source>
</evidence>
<accession>A0A6I2UED3</accession>